<dbReference type="Proteomes" id="UP001408356">
    <property type="component" value="Unassembled WGS sequence"/>
</dbReference>
<evidence type="ECO:0000313" key="2">
    <source>
        <dbReference type="Proteomes" id="UP001408356"/>
    </source>
</evidence>
<evidence type="ECO:0000313" key="1">
    <source>
        <dbReference type="EMBL" id="KAK9417287.1"/>
    </source>
</evidence>
<dbReference type="EMBL" id="JARVKF010000399">
    <property type="protein sequence ID" value="KAK9417287.1"/>
    <property type="molecule type" value="Genomic_DNA"/>
</dbReference>
<sequence>MDPQTSSKSIHRHGATVPETLGDIQNMFRLPNPAEARELMHAGPIQHAFRQYLNRYMRSATTQPELLDDWKTVDEYLYTTKMEHRNSERYMNEQCIRRPYDRLPHVALFVTRVMIFLKSEGRCFDSASVRWEQEGDRDFGRCKRAVALLRFFLRRYEVQNLCHNVL</sequence>
<accession>A0ABR2URM1</accession>
<keyword evidence="2" id="KW-1185">Reference proteome</keyword>
<name>A0ABR2URM1_9PEZI</name>
<gene>
    <name evidence="1" type="ORF">SUNI508_08867</name>
</gene>
<comment type="caution">
    <text evidence="1">The sequence shown here is derived from an EMBL/GenBank/DDBJ whole genome shotgun (WGS) entry which is preliminary data.</text>
</comment>
<protein>
    <submittedName>
        <fullName evidence="1">Uncharacterized protein</fullName>
    </submittedName>
</protein>
<organism evidence="1 2">
    <name type="scientific">Seiridium unicorne</name>
    <dbReference type="NCBI Taxonomy" id="138068"/>
    <lineage>
        <taxon>Eukaryota</taxon>
        <taxon>Fungi</taxon>
        <taxon>Dikarya</taxon>
        <taxon>Ascomycota</taxon>
        <taxon>Pezizomycotina</taxon>
        <taxon>Sordariomycetes</taxon>
        <taxon>Xylariomycetidae</taxon>
        <taxon>Amphisphaeriales</taxon>
        <taxon>Sporocadaceae</taxon>
        <taxon>Seiridium</taxon>
    </lineage>
</organism>
<proteinExistence type="predicted"/>
<reference evidence="1 2" key="1">
    <citation type="journal article" date="2024" name="J. Plant Pathol.">
        <title>Sequence and assembly of the genome of Seiridium unicorne, isolate CBS 538.82, causal agent of cypress canker disease.</title>
        <authorList>
            <person name="Scali E."/>
            <person name="Rocca G.D."/>
            <person name="Danti R."/>
            <person name="Garbelotto M."/>
            <person name="Barberini S."/>
            <person name="Baroncelli R."/>
            <person name="Emiliani G."/>
        </authorList>
    </citation>
    <scope>NUCLEOTIDE SEQUENCE [LARGE SCALE GENOMIC DNA]</scope>
    <source>
        <strain evidence="1 2">BM-138-508</strain>
    </source>
</reference>